<evidence type="ECO:0008006" key="4">
    <source>
        <dbReference type="Google" id="ProtNLM"/>
    </source>
</evidence>
<proteinExistence type="predicted"/>
<name>A0A238JLU2_9RHOB</name>
<dbReference type="PROSITE" id="PS51318">
    <property type="entry name" value="TAT"/>
    <property type="match status" value="1"/>
</dbReference>
<dbReference type="EMBL" id="FXYD01000001">
    <property type="protein sequence ID" value="SMX30882.1"/>
    <property type="molecule type" value="Genomic_DNA"/>
</dbReference>
<dbReference type="PIRSF" id="PIRSF028101">
    <property type="entry name" value="UCP028101"/>
    <property type="match status" value="1"/>
</dbReference>
<dbReference type="RefSeq" id="WP_093994590.1">
    <property type="nucleotide sequence ID" value="NZ_FXYD01000001.1"/>
</dbReference>
<feature type="signal peptide" evidence="1">
    <location>
        <begin position="1"/>
        <end position="23"/>
    </location>
</feature>
<keyword evidence="3" id="KW-1185">Reference proteome</keyword>
<dbReference type="Pfam" id="PF07433">
    <property type="entry name" value="DUF1513"/>
    <property type="match status" value="1"/>
</dbReference>
<dbReference type="InterPro" id="IPR006311">
    <property type="entry name" value="TAT_signal"/>
</dbReference>
<feature type="chain" id="PRO_5013235010" description="DUF1513 domain-containing protein" evidence="1">
    <location>
        <begin position="24"/>
        <end position="351"/>
    </location>
</feature>
<evidence type="ECO:0000256" key="1">
    <source>
        <dbReference type="SAM" id="SignalP"/>
    </source>
</evidence>
<dbReference type="OrthoDB" id="5624218at2"/>
<evidence type="ECO:0000313" key="3">
    <source>
        <dbReference type="Proteomes" id="UP000203464"/>
    </source>
</evidence>
<gene>
    <name evidence="2" type="ORF">OCA8868_00079</name>
</gene>
<dbReference type="InterPro" id="IPR008311">
    <property type="entry name" value="UCP028101"/>
</dbReference>
<dbReference type="AlphaFoldDB" id="A0A238JLU2"/>
<dbReference type="InterPro" id="IPR015943">
    <property type="entry name" value="WD40/YVTN_repeat-like_dom_sf"/>
</dbReference>
<protein>
    <recommendedName>
        <fullName evidence="4">DUF1513 domain-containing protein</fullName>
    </recommendedName>
</protein>
<dbReference type="Proteomes" id="UP000203464">
    <property type="component" value="Unassembled WGS sequence"/>
</dbReference>
<keyword evidence="1" id="KW-0732">Signal</keyword>
<dbReference type="InterPro" id="IPR011044">
    <property type="entry name" value="Quino_amine_DH_bsu"/>
</dbReference>
<reference evidence="3" key="1">
    <citation type="submission" date="2017-05" db="EMBL/GenBank/DDBJ databases">
        <authorList>
            <person name="Rodrigo-Torres L."/>
            <person name="Arahal R. D."/>
            <person name="Lucena T."/>
        </authorList>
    </citation>
    <scope>NUCLEOTIDE SEQUENCE [LARGE SCALE GENOMIC DNA]</scope>
    <source>
        <strain evidence="3">CECT 8868</strain>
    </source>
</reference>
<dbReference type="Gene3D" id="2.130.10.10">
    <property type="entry name" value="YVTN repeat-like/Quinoprotein amine dehydrogenase"/>
    <property type="match status" value="1"/>
</dbReference>
<dbReference type="SUPFAM" id="SSF50969">
    <property type="entry name" value="YVTN repeat-like/Quinoprotein amine dehydrogenase"/>
    <property type="match status" value="1"/>
</dbReference>
<sequence length="351" mass="37315">MATRRGFLAGMLASGFAPVPSWADAGSPAFLSAARKPDGDYILVGLDALGAERFRIPLPARGHAATAHPTRPEAVAFARRPGTFAMVMDCRNGDVLSRLDCPEGRHFYGHGIFDASGDLLFTTENDYDAGQGRIGLWDARNGYARIGEFASHGVGPHDVRLMPDGTLVVANGGIDTHPASGREKLNIPTMRPNLSYIDIDGQLIDHVEPDELLASIRHLTVRPDGLVGVGMQWQGELADAPSLTATHIRGQVLREIGRGAELAGYVGSIAFSGDGSQLAVTSPRAGVAQVFDSQTGSKIEQIRKEDVCGVAALNSGMLLTSGLGDVFDIGQTAQRIAAHDLSWDNHLVQVY</sequence>
<accession>A0A238JLU2</accession>
<organism evidence="2 3">
    <name type="scientific">Octadecabacter ascidiaceicola</name>
    <dbReference type="NCBI Taxonomy" id="1655543"/>
    <lineage>
        <taxon>Bacteria</taxon>
        <taxon>Pseudomonadati</taxon>
        <taxon>Pseudomonadota</taxon>
        <taxon>Alphaproteobacteria</taxon>
        <taxon>Rhodobacterales</taxon>
        <taxon>Roseobacteraceae</taxon>
        <taxon>Octadecabacter</taxon>
    </lineage>
</organism>
<evidence type="ECO:0000313" key="2">
    <source>
        <dbReference type="EMBL" id="SMX30882.1"/>
    </source>
</evidence>